<evidence type="ECO:0008006" key="7">
    <source>
        <dbReference type="Google" id="ProtNLM"/>
    </source>
</evidence>
<dbReference type="Proteomes" id="UP001445076">
    <property type="component" value="Unassembled WGS sequence"/>
</dbReference>
<protein>
    <recommendedName>
        <fullName evidence="7">Transcription elongation factor A N-terminal and central domain-containing protein 2</fullName>
    </recommendedName>
</protein>
<comment type="subcellular location">
    <subcellularLocation>
        <location evidence="1">Nucleus</location>
    </subcellularLocation>
</comment>
<gene>
    <name evidence="5" type="ORF">OTU49_006099</name>
</gene>
<dbReference type="InterPro" id="IPR036575">
    <property type="entry name" value="TFIIS_cen_dom_sf"/>
</dbReference>
<keyword evidence="1" id="KW-0539">Nucleus</keyword>
<evidence type="ECO:0000256" key="1">
    <source>
        <dbReference type="PROSITE-ProRule" id="PRU00649"/>
    </source>
</evidence>
<dbReference type="Gene3D" id="1.20.930.10">
    <property type="entry name" value="Conserved domain common to transcription factors TFIIS, elongin A, CRSP70"/>
    <property type="match status" value="1"/>
</dbReference>
<accession>A0AAW0WTP2</accession>
<dbReference type="Pfam" id="PF08711">
    <property type="entry name" value="Med26"/>
    <property type="match status" value="1"/>
</dbReference>
<dbReference type="AlphaFoldDB" id="A0AAW0WTP2"/>
<dbReference type="InterPro" id="IPR017923">
    <property type="entry name" value="TFIIS_N"/>
</dbReference>
<dbReference type="PROSITE" id="PS51321">
    <property type="entry name" value="TFIIS_CENTRAL"/>
    <property type="match status" value="1"/>
</dbReference>
<evidence type="ECO:0000313" key="6">
    <source>
        <dbReference type="Proteomes" id="UP001445076"/>
    </source>
</evidence>
<reference evidence="5" key="2">
    <citation type="submission" date="2024-01" db="EMBL/GenBank/DDBJ databases">
        <authorList>
            <person name="He J."/>
            <person name="Wang M."/>
            <person name="Zheng J."/>
            <person name="Liu Z."/>
        </authorList>
    </citation>
    <scope>NUCLEOTIDE SEQUENCE</scope>
    <source>
        <strain evidence="5">ZL_2023a</strain>
        <tissue evidence="5">Muscle</tissue>
    </source>
</reference>
<dbReference type="InterPro" id="IPR035441">
    <property type="entry name" value="TFIIS/LEDGF_dom_sf"/>
</dbReference>
<dbReference type="PROSITE" id="PS51319">
    <property type="entry name" value="TFIIS_N"/>
    <property type="match status" value="1"/>
</dbReference>
<comment type="caution">
    <text evidence="5">The sequence shown here is derived from an EMBL/GenBank/DDBJ whole genome shotgun (WGS) entry which is preliminary data.</text>
</comment>
<dbReference type="InterPro" id="IPR003618">
    <property type="entry name" value="TFIIS_cen_dom"/>
</dbReference>
<evidence type="ECO:0000259" key="4">
    <source>
        <dbReference type="PROSITE" id="PS51321"/>
    </source>
</evidence>
<dbReference type="GO" id="GO:0005634">
    <property type="term" value="C:nucleus"/>
    <property type="evidence" value="ECO:0007669"/>
    <property type="project" value="UniProtKB-SubCell"/>
</dbReference>
<sequence>MDKFVIRRPRGSPVVSPTKKGSHLKQATIESLKGVVIIEELERAKVVLERSDTSSELKVDTLQHLKCKKPAKEILIKTQIGKTVHRLCKSKDTDVAEAAKEVYSLWKEHILSKVNRSLIEVKCDPKTESFRKTARRMLLDSLKKTEGGDQQEHNEPQRDKTENDQEKCKSKKADEKMKHGCSKDNYDSIEVLAEYIERDVYQATRRLVNNTYRRTIRKLVFTLRHKSDVRYSVTSSALPVAELIKQHLKS</sequence>
<feature type="domain" description="TFIIS N-terminal" evidence="3">
    <location>
        <begin position="39"/>
        <end position="113"/>
    </location>
</feature>
<evidence type="ECO:0000313" key="5">
    <source>
        <dbReference type="EMBL" id="KAK8734270.1"/>
    </source>
</evidence>
<proteinExistence type="predicted"/>
<evidence type="ECO:0000259" key="3">
    <source>
        <dbReference type="PROSITE" id="PS51319"/>
    </source>
</evidence>
<evidence type="ECO:0000256" key="2">
    <source>
        <dbReference type="SAM" id="MobiDB-lite"/>
    </source>
</evidence>
<dbReference type="EMBL" id="JARKIK010000051">
    <property type="protein sequence ID" value="KAK8734269.1"/>
    <property type="molecule type" value="Genomic_DNA"/>
</dbReference>
<feature type="domain" description="TFIIS central" evidence="4">
    <location>
        <begin position="130"/>
        <end position="250"/>
    </location>
</feature>
<organism evidence="5 6">
    <name type="scientific">Cherax quadricarinatus</name>
    <name type="common">Australian red claw crayfish</name>
    <dbReference type="NCBI Taxonomy" id="27406"/>
    <lineage>
        <taxon>Eukaryota</taxon>
        <taxon>Metazoa</taxon>
        <taxon>Ecdysozoa</taxon>
        <taxon>Arthropoda</taxon>
        <taxon>Crustacea</taxon>
        <taxon>Multicrustacea</taxon>
        <taxon>Malacostraca</taxon>
        <taxon>Eumalacostraca</taxon>
        <taxon>Eucarida</taxon>
        <taxon>Decapoda</taxon>
        <taxon>Pleocyemata</taxon>
        <taxon>Astacidea</taxon>
        <taxon>Parastacoidea</taxon>
        <taxon>Parastacidae</taxon>
        <taxon>Cherax</taxon>
    </lineage>
</organism>
<keyword evidence="6" id="KW-1185">Reference proteome</keyword>
<name>A0AAW0WTP2_CHEQU</name>
<dbReference type="SUPFAM" id="SSF46942">
    <property type="entry name" value="Elongation factor TFIIS domain 2"/>
    <property type="match status" value="1"/>
</dbReference>
<reference evidence="5 6" key="1">
    <citation type="journal article" date="2024" name="BMC Genomics">
        <title>Genome assembly of redclaw crayfish (Cherax quadricarinatus) provides insights into its immune adaptation and hypoxia tolerance.</title>
        <authorList>
            <person name="Liu Z."/>
            <person name="Zheng J."/>
            <person name="Li H."/>
            <person name="Fang K."/>
            <person name="Wang S."/>
            <person name="He J."/>
            <person name="Zhou D."/>
            <person name="Weng S."/>
            <person name="Chi M."/>
            <person name="Gu Z."/>
            <person name="He J."/>
            <person name="Li F."/>
            <person name="Wang M."/>
        </authorList>
    </citation>
    <scope>NUCLEOTIDE SEQUENCE [LARGE SCALE GENOMIC DNA]</scope>
    <source>
        <strain evidence="5">ZL_2023a</strain>
    </source>
</reference>
<feature type="region of interest" description="Disordered" evidence="2">
    <location>
        <begin position="141"/>
        <end position="174"/>
    </location>
</feature>
<dbReference type="SUPFAM" id="SSF47676">
    <property type="entry name" value="Conserved domain common to transcription factors TFIIS, elongin A, CRSP70"/>
    <property type="match status" value="1"/>
</dbReference>
<dbReference type="GO" id="GO:0006351">
    <property type="term" value="P:DNA-templated transcription"/>
    <property type="evidence" value="ECO:0007669"/>
    <property type="project" value="InterPro"/>
</dbReference>
<dbReference type="EMBL" id="JARKIK010000051">
    <property type="protein sequence ID" value="KAK8734270.1"/>
    <property type="molecule type" value="Genomic_DNA"/>
</dbReference>